<accession>A0ACD3YX70</accession>
<gene>
    <name evidence="1" type="ORF">LCI18_004528</name>
</gene>
<evidence type="ECO:0000313" key="1">
    <source>
        <dbReference type="EMBL" id="UPK93593.1"/>
    </source>
</evidence>
<name>A0ACD3YX70_FUSSC</name>
<reference evidence="1" key="1">
    <citation type="submission" date="2021-11" db="EMBL/GenBank/DDBJ databases">
        <title>Fusarium solani-melongenae Genome sequencing and assembly.</title>
        <authorList>
            <person name="Xie S."/>
            <person name="Huang L."/>
            <person name="Zhang X."/>
        </authorList>
    </citation>
    <scope>NUCLEOTIDE SEQUENCE</scope>
    <source>
        <strain evidence="1">CRI 24-3</strain>
    </source>
</reference>
<dbReference type="Proteomes" id="UP000830768">
    <property type="component" value="Chromosome 4"/>
</dbReference>
<keyword evidence="2" id="KW-1185">Reference proteome</keyword>
<proteinExistence type="predicted"/>
<dbReference type="EMBL" id="CP090033">
    <property type="protein sequence ID" value="UPK93593.1"/>
    <property type="molecule type" value="Genomic_DNA"/>
</dbReference>
<organism evidence="1 2">
    <name type="scientific">Fusarium solani subsp. cucurbitae</name>
    <name type="common">Neocosmosporum cucurbitae</name>
    <dbReference type="NCBI Taxonomy" id="2747967"/>
    <lineage>
        <taxon>Eukaryota</taxon>
        <taxon>Fungi</taxon>
        <taxon>Dikarya</taxon>
        <taxon>Ascomycota</taxon>
        <taxon>Pezizomycotina</taxon>
        <taxon>Sordariomycetes</taxon>
        <taxon>Hypocreomycetidae</taxon>
        <taxon>Hypocreales</taxon>
        <taxon>Nectriaceae</taxon>
        <taxon>Fusarium</taxon>
        <taxon>Fusarium solani species complex</taxon>
    </lineage>
</organism>
<protein>
    <submittedName>
        <fullName evidence="1">Uncharacterized protein</fullName>
    </submittedName>
</protein>
<evidence type="ECO:0000313" key="2">
    <source>
        <dbReference type="Proteomes" id="UP000830768"/>
    </source>
</evidence>
<sequence>MITAENTQSAPAESCQVSGLKTAQEATDSEPLDPEPRPEALGRDVYVKILSGSFSFLVAGVNDGSVGALIPYIIREYDINTAIVSSVYGATFLGWLCAALINTHLCQVMDLGAIMAFGATSQLLGHALRTFKPPFPLFVISFLFTALGQALNDTHANTFAAKTKGAHRWLALVHASFMGGCLIGPFVATAVASTGTVSKWYLFYTFPVGLSIGNLALITWAFRDVLAWKHRSSAGTPSDEESPAGEGKSRNKDALNLIKSTFKRPSVWLLSIFYFFYVGSQITINGWVVEYLVQVRGGNLAHMGFIPAAFNGGCLIGRLILAEPTYRLGERRMVLFYCVIAIGLELVFWLVSNIAVASVAVSLLGFITGPLFATGISVGTKLFPPEIHATALGYVFVFAQMGGAFFPIITGVVASRVGVQVLQPIVVGILAGVTISWILVPRQKTESNAALHEE</sequence>